<keyword evidence="2" id="KW-1185">Reference proteome</keyword>
<accession>A0AB36FWR3</accession>
<dbReference type="AlphaFoldDB" id="A0AB36FWR3"/>
<sequence>MFTLNAIARLRRLLYVRLSTAPEQLLEKRNPFPSSEQLLVV</sequence>
<dbReference type="EMBL" id="MIPY01000008">
    <property type="protein sequence ID" value="OES33386.1"/>
    <property type="molecule type" value="Genomic_DNA"/>
</dbReference>
<evidence type="ECO:0000313" key="2">
    <source>
        <dbReference type="Proteomes" id="UP000095392"/>
    </source>
</evidence>
<gene>
    <name evidence="1" type="ORF">BFV95_0787</name>
</gene>
<evidence type="ECO:0008006" key="3">
    <source>
        <dbReference type="Google" id="ProtNLM"/>
    </source>
</evidence>
<reference evidence="1 2" key="1">
    <citation type="submission" date="2016-09" db="EMBL/GenBank/DDBJ databases">
        <title>Draft Genome Sequence of four Alteromonas macleodii strains isolated from copper coupons and grown long-term at elevated copper levels.</title>
        <authorList>
            <person name="Cusick K."/>
            <person name="Dale J."/>
            <person name="Little B."/>
            <person name="Biffinger J."/>
        </authorList>
    </citation>
    <scope>NUCLEOTIDE SEQUENCE [LARGE SCALE GENOMIC DNA]</scope>
    <source>
        <strain evidence="1 2">KCP01</strain>
    </source>
</reference>
<name>A0AB36FWR3_ALTMA</name>
<dbReference type="Proteomes" id="UP000095392">
    <property type="component" value="Unassembled WGS sequence"/>
</dbReference>
<evidence type="ECO:0000313" key="1">
    <source>
        <dbReference type="EMBL" id="OES33386.1"/>
    </source>
</evidence>
<proteinExistence type="predicted"/>
<comment type="caution">
    <text evidence="1">The sequence shown here is derived from an EMBL/GenBank/DDBJ whole genome shotgun (WGS) entry which is preliminary data.</text>
</comment>
<protein>
    <recommendedName>
        <fullName evidence="3">Transposase</fullName>
    </recommendedName>
</protein>
<organism evidence="1 2">
    <name type="scientific">Alteromonas macleodii</name>
    <name type="common">Pseudoalteromonas macleodii</name>
    <dbReference type="NCBI Taxonomy" id="28108"/>
    <lineage>
        <taxon>Bacteria</taxon>
        <taxon>Pseudomonadati</taxon>
        <taxon>Pseudomonadota</taxon>
        <taxon>Gammaproteobacteria</taxon>
        <taxon>Alteromonadales</taxon>
        <taxon>Alteromonadaceae</taxon>
        <taxon>Alteromonas/Salinimonas group</taxon>
        <taxon>Alteromonas</taxon>
    </lineage>
</organism>